<evidence type="ECO:0000256" key="2">
    <source>
        <dbReference type="ARBA" id="ARBA00022552"/>
    </source>
</evidence>
<dbReference type="SUPFAM" id="SSF53335">
    <property type="entry name" value="S-adenosyl-L-methionine-dependent methyltransferases"/>
    <property type="match status" value="1"/>
</dbReference>
<evidence type="ECO:0000256" key="5">
    <source>
        <dbReference type="ARBA" id="ARBA00022691"/>
    </source>
</evidence>
<comment type="similarity">
    <text evidence="6">Belongs to the methyltransferase superfamily. RNA methyltransferase RsmG family.</text>
</comment>
<dbReference type="Pfam" id="PF02527">
    <property type="entry name" value="GidB"/>
    <property type="match status" value="1"/>
</dbReference>
<sequence length="209" mass="22899">MLPQAALELLERGLDALPFAVSPEQRAQLAQYLTLLNRWNAVHNLTAVRDPLQQVPRHVLDCLTVIPYLEDAHTLADIGSGAGLPALLLAVMQPQLAVLAVESNGKKAAFIRQVVTVLQLPNVQVAAQRAEDWQGEPQDIIISRALAPATAFVQMTAHFGGTHSRWLLMKGREAENVETAGFTLHAAHPLHVPCLDAERVLLDIRREDT</sequence>
<dbReference type="PANTHER" id="PTHR31760">
    <property type="entry name" value="S-ADENOSYL-L-METHIONINE-DEPENDENT METHYLTRANSFERASES SUPERFAMILY PROTEIN"/>
    <property type="match status" value="1"/>
</dbReference>
<keyword evidence="4 6" id="KW-0808">Transferase</keyword>
<feature type="binding site" evidence="6">
    <location>
        <position position="144"/>
    </location>
    <ligand>
        <name>S-adenosyl-L-methionine</name>
        <dbReference type="ChEBI" id="CHEBI:59789"/>
    </ligand>
</feature>
<evidence type="ECO:0000256" key="3">
    <source>
        <dbReference type="ARBA" id="ARBA00022603"/>
    </source>
</evidence>
<dbReference type="NCBIfam" id="TIGR00138">
    <property type="entry name" value="rsmG_gidB"/>
    <property type="match status" value="1"/>
</dbReference>
<dbReference type="GO" id="GO:0070043">
    <property type="term" value="F:rRNA (guanine-N7-)-methyltransferase activity"/>
    <property type="evidence" value="ECO:0007669"/>
    <property type="project" value="UniProtKB-UniRule"/>
</dbReference>
<keyword evidence="3 6" id="KW-0489">Methyltransferase</keyword>
<dbReference type="PANTHER" id="PTHR31760:SF0">
    <property type="entry name" value="S-ADENOSYL-L-METHIONINE-DEPENDENT METHYLTRANSFERASES SUPERFAMILY PROTEIN"/>
    <property type="match status" value="1"/>
</dbReference>
<dbReference type="EMBL" id="UFUW01000001">
    <property type="protein sequence ID" value="SUX24693.1"/>
    <property type="molecule type" value="Genomic_DNA"/>
</dbReference>
<dbReference type="HAMAP" id="MF_00074">
    <property type="entry name" value="16SrRNA_methyltr_G"/>
    <property type="match status" value="1"/>
</dbReference>
<keyword evidence="1 6" id="KW-0963">Cytoplasm</keyword>
<evidence type="ECO:0000256" key="4">
    <source>
        <dbReference type="ARBA" id="ARBA00022679"/>
    </source>
</evidence>
<comment type="function">
    <text evidence="6">Specifically methylates the N7 position of guanine in position 527 of 16S rRNA.</text>
</comment>
<dbReference type="AlphaFoldDB" id="A0A381ECT1"/>
<dbReference type="RefSeq" id="WP_115612183.1">
    <property type="nucleotide sequence ID" value="NZ_JBHLZC010000003.1"/>
</dbReference>
<dbReference type="Gene3D" id="3.40.50.150">
    <property type="entry name" value="Vaccinia Virus protein VP39"/>
    <property type="match status" value="1"/>
</dbReference>
<dbReference type="InterPro" id="IPR029063">
    <property type="entry name" value="SAM-dependent_MTases_sf"/>
</dbReference>
<keyword evidence="5 6" id="KW-0949">S-adenosyl-L-methionine</keyword>
<dbReference type="Proteomes" id="UP000254572">
    <property type="component" value="Unassembled WGS sequence"/>
</dbReference>
<evidence type="ECO:0000313" key="7">
    <source>
        <dbReference type="EMBL" id="SUX24693.1"/>
    </source>
</evidence>
<feature type="binding site" evidence="6">
    <location>
        <position position="79"/>
    </location>
    <ligand>
        <name>S-adenosyl-L-methionine</name>
        <dbReference type="ChEBI" id="CHEBI:59789"/>
    </ligand>
</feature>
<dbReference type="GO" id="GO:0005829">
    <property type="term" value="C:cytosol"/>
    <property type="evidence" value="ECO:0007669"/>
    <property type="project" value="TreeGrafter"/>
</dbReference>
<organism evidence="7 8">
    <name type="scientific">Cardiobacterium valvarum</name>
    <dbReference type="NCBI Taxonomy" id="194702"/>
    <lineage>
        <taxon>Bacteria</taxon>
        <taxon>Pseudomonadati</taxon>
        <taxon>Pseudomonadota</taxon>
        <taxon>Gammaproteobacteria</taxon>
        <taxon>Cardiobacteriales</taxon>
        <taxon>Cardiobacteriaceae</taxon>
        <taxon>Cardiobacterium</taxon>
    </lineage>
</organism>
<dbReference type="InterPro" id="IPR003682">
    <property type="entry name" value="rRNA_ssu_MeTfrase_G"/>
</dbReference>
<name>A0A381ECT1_9GAMM</name>
<reference evidence="7 8" key="1">
    <citation type="submission" date="2018-06" db="EMBL/GenBank/DDBJ databases">
        <authorList>
            <consortium name="Pathogen Informatics"/>
            <person name="Doyle S."/>
        </authorList>
    </citation>
    <scope>NUCLEOTIDE SEQUENCE [LARGE SCALE GENOMIC DNA]</scope>
    <source>
        <strain evidence="7 8">NCTC13294</strain>
    </source>
</reference>
<proteinExistence type="inferred from homology"/>
<dbReference type="PIRSF" id="PIRSF003078">
    <property type="entry name" value="GidB"/>
    <property type="match status" value="1"/>
</dbReference>
<comment type="caution">
    <text evidence="6">Lacks conserved residue(s) required for the propagation of feature annotation.</text>
</comment>
<comment type="catalytic activity">
    <reaction evidence="6">
        <text>guanosine(527) in 16S rRNA + S-adenosyl-L-methionine = N(7)-methylguanosine(527) in 16S rRNA + S-adenosyl-L-homocysteine</text>
        <dbReference type="Rhea" id="RHEA:42732"/>
        <dbReference type="Rhea" id="RHEA-COMP:10209"/>
        <dbReference type="Rhea" id="RHEA-COMP:10210"/>
        <dbReference type="ChEBI" id="CHEBI:57856"/>
        <dbReference type="ChEBI" id="CHEBI:59789"/>
        <dbReference type="ChEBI" id="CHEBI:74269"/>
        <dbReference type="ChEBI" id="CHEBI:74480"/>
        <dbReference type="EC" id="2.1.1.170"/>
    </reaction>
</comment>
<gene>
    <name evidence="6 7" type="primary">rsmG</name>
    <name evidence="7" type="ORF">NCTC13294_02010</name>
</gene>
<keyword evidence="8" id="KW-1185">Reference proteome</keyword>
<dbReference type="EC" id="2.1.1.170" evidence="6"/>
<evidence type="ECO:0000313" key="8">
    <source>
        <dbReference type="Proteomes" id="UP000254572"/>
    </source>
</evidence>
<keyword evidence="2 6" id="KW-0698">rRNA processing</keyword>
<dbReference type="OrthoDB" id="9808773at2"/>
<comment type="subcellular location">
    <subcellularLocation>
        <location evidence="6">Cytoplasm</location>
    </subcellularLocation>
</comment>
<evidence type="ECO:0000256" key="6">
    <source>
        <dbReference type="HAMAP-Rule" id="MF_00074"/>
    </source>
</evidence>
<feature type="binding site" evidence="6">
    <location>
        <position position="84"/>
    </location>
    <ligand>
        <name>S-adenosyl-L-methionine</name>
        <dbReference type="ChEBI" id="CHEBI:59789"/>
    </ligand>
</feature>
<protein>
    <recommendedName>
        <fullName evidence="6">Ribosomal RNA small subunit methyltransferase G</fullName>
        <ecNumber evidence="6">2.1.1.170</ecNumber>
    </recommendedName>
    <alternativeName>
        <fullName evidence="6">16S rRNA 7-methylguanosine methyltransferase</fullName>
        <shortName evidence="6">16S rRNA m7G methyltransferase</shortName>
    </alternativeName>
</protein>
<evidence type="ECO:0000256" key="1">
    <source>
        <dbReference type="ARBA" id="ARBA00022490"/>
    </source>
</evidence>
<feature type="binding site" evidence="6">
    <location>
        <begin position="130"/>
        <end position="131"/>
    </location>
    <ligand>
        <name>S-adenosyl-L-methionine</name>
        <dbReference type="ChEBI" id="CHEBI:59789"/>
    </ligand>
</feature>
<accession>A0A381ECT1</accession>